<sequence length="83" mass="9418">MDMPVLKLLFFLLQSCNRIDVCEMKLINLSQLALLLSFRAGKSRDYYILFGLDVNNNIENAVETAGASIDRDHNTQKFSSCDD</sequence>
<dbReference type="HOGENOM" id="CLU_2542412_0_0_1"/>
<organism evidence="3">
    <name type="scientific">Coccidioides posadasii (strain RMSCC 757 / Silveira)</name>
    <name type="common">Valley fever fungus</name>
    <dbReference type="NCBI Taxonomy" id="443226"/>
    <lineage>
        <taxon>Eukaryota</taxon>
        <taxon>Fungi</taxon>
        <taxon>Dikarya</taxon>
        <taxon>Ascomycota</taxon>
        <taxon>Pezizomycotina</taxon>
        <taxon>Eurotiomycetes</taxon>
        <taxon>Eurotiomycetidae</taxon>
        <taxon>Onygenales</taxon>
        <taxon>Onygenaceae</taxon>
        <taxon>Coccidioides</taxon>
    </lineage>
</organism>
<feature type="chain" id="PRO_5003234847" evidence="1">
    <location>
        <begin position="19"/>
        <end position="83"/>
    </location>
</feature>
<dbReference type="EMBL" id="GL636512">
    <property type="protein sequence ID" value="EFW13666.1"/>
    <property type="molecule type" value="Genomic_DNA"/>
</dbReference>
<feature type="signal peptide" evidence="1">
    <location>
        <begin position="1"/>
        <end position="18"/>
    </location>
</feature>
<keyword evidence="1" id="KW-0732">Signal</keyword>
<dbReference type="AlphaFoldDB" id="E9DIR2"/>
<evidence type="ECO:0000256" key="1">
    <source>
        <dbReference type="SAM" id="SignalP"/>
    </source>
</evidence>
<reference evidence="3" key="2">
    <citation type="submission" date="2010-03" db="EMBL/GenBank/DDBJ databases">
        <title>The genome sequence of Coccidioides posadasii strain Silveira.</title>
        <authorList>
            <consortium name="The Broad Institute Genome Sequencing Center for Infectious Disease"/>
            <person name="Neafsey D."/>
            <person name="Orbach M."/>
            <person name="Henn M.R."/>
            <person name="Cole G.T."/>
            <person name="Galgiani J."/>
            <person name="Gardner M.J."/>
            <person name="Kirkland T.N."/>
            <person name="Taylor J.W."/>
            <person name="Young S.K."/>
            <person name="Zeng Q."/>
            <person name="Koehrsen M."/>
            <person name="Alvarado L."/>
            <person name="Berlin A."/>
            <person name="Borenstein D."/>
            <person name="Chapman S.B."/>
            <person name="Chen Z."/>
            <person name="Engels R."/>
            <person name="Freedman E."/>
            <person name="Gellesch M."/>
            <person name="Goldberg J."/>
            <person name="Griggs A."/>
            <person name="Gujja S."/>
            <person name="Heilman E."/>
            <person name="Heiman D."/>
            <person name="Howarth C."/>
            <person name="Jen D."/>
            <person name="Larson L."/>
            <person name="Mehta T."/>
            <person name="Neiman D."/>
            <person name="Park D."/>
            <person name="Pearson M."/>
            <person name="Richards J."/>
            <person name="Roberts A."/>
            <person name="Saif S."/>
            <person name="Shea T."/>
            <person name="Shenoy N."/>
            <person name="Sisk P."/>
            <person name="Stolte C."/>
            <person name="Sykes S."/>
            <person name="Walk T."/>
            <person name="White J."/>
            <person name="Yandava C."/>
            <person name="Haas B."/>
            <person name="Nusbaum C."/>
            <person name="Birren B."/>
        </authorList>
    </citation>
    <scope>NUCLEOTIDE SEQUENCE [LARGE SCALE GENOMIC DNA]</scope>
    <source>
        <strain evidence="3">RMSCC 757 / Silveira</strain>
    </source>
</reference>
<gene>
    <name evidence="2" type="ORF">CPSG_09705</name>
</gene>
<proteinExistence type="predicted"/>
<dbReference type="VEuPathDB" id="FungiDB:CPSG_09705"/>
<evidence type="ECO:0000313" key="3">
    <source>
        <dbReference type="Proteomes" id="UP000002497"/>
    </source>
</evidence>
<protein>
    <submittedName>
        <fullName evidence="2">Predicted protein</fullName>
    </submittedName>
</protein>
<reference evidence="3" key="1">
    <citation type="journal article" date="2010" name="Genome Res.">
        <title>Population genomic sequencing of Coccidioides fungi reveals recent hybridization and transposon control.</title>
        <authorList>
            <person name="Neafsey D.E."/>
            <person name="Barker B.M."/>
            <person name="Sharpton T.J."/>
            <person name="Stajich J.E."/>
            <person name="Park D.J."/>
            <person name="Whiston E."/>
            <person name="Hung C.-Y."/>
            <person name="McMahan C."/>
            <person name="White J."/>
            <person name="Sykes S."/>
            <person name="Heiman D."/>
            <person name="Young S."/>
            <person name="Zeng Q."/>
            <person name="Abouelleil A."/>
            <person name="Aftuck L."/>
            <person name="Bessette D."/>
            <person name="Brown A."/>
            <person name="FitzGerald M."/>
            <person name="Lui A."/>
            <person name="Macdonald J.P."/>
            <person name="Priest M."/>
            <person name="Orbach M.J."/>
            <person name="Galgiani J.N."/>
            <person name="Kirkland T.N."/>
            <person name="Cole G.T."/>
            <person name="Birren B.W."/>
            <person name="Henn M.R."/>
            <person name="Taylor J.W."/>
            <person name="Rounsley S.D."/>
        </authorList>
    </citation>
    <scope>NUCLEOTIDE SEQUENCE [LARGE SCALE GENOMIC DNA]</scope>
    <source>
        <strain evidence="3">RMSCC 757 / Silveira</strain>
    </source>
</reference>
<evidence type="ECO:0000313" key="2">
    <source>
        <dbReference type="EMBL" id="EFW13666.1"/>
    </source>
</evidence>
<keyword evidence="3" id="KW-1185">Reference proteome</keyword>
<dbReference type="Proteomes" id="UP000002497">
    <property type="component" value="Unassembled WGS sequence"/>
</dbReference>
<accession>E9DIR2</accession>
<name>E9DIR2_COCPS</name>